<evidence type="ECO:0000313" key="2">
    <source>
        <dbReference type="Proteomes" id="UP001054837"/>
    </source>
</evidence>
<evidence type="ECO:0000313" key="1">
    <source>
        <dbReference type="EMBL" id="GIY80090.1"/>
    </source>
</evidence>
<gene>
    <name evidence="1" type="ORF">CDAR_186151</name>
</gene>
<sequence>MTLEATFCEALKPIMAREDQVRTMSDKSPRLMMRAPDCSHGSSLIHCQTQVLARVDIRGPGVAWGTGGRPLSHNGSPQNSL</sequence>
<comment type="caution">
    <text evidence="1">The sequence shown here is derived from an EMBL/GenBank/DDBJ whole genome shotgun (WGS) entry which is preliminary data.</text>
</comment>
<name>A0AAV4WDD8_9ARAC</name>
<dbReference type="AlphaFoldDB" id="A0AAV4WDD8"/>
<keyword evidence="2" id="KW-1185">Reference proteome</keyword>
<dbReference type="EMBL" id="BPLQ01014476">
    <property type="protein sequence ID" value="GIY80090.1"/>
    <property type="molecule type" value="Genomic_DNA"/>
</dbReference>
<reference evidence="1 2" key="1">
    <citation type="submission" date="2021-06" db="EMBL/GenBank/DDBJ databases">
        <title>Caerostris darwini draft genome.</title>
        <authorList>
            <person name="Kono N."/>
            <person name="Arakawa K."/>
        </authorList>
    </citation>
    <scope>NUCLEOTIDE SEQUENCE [LARGE SCALE GENOMIC DNA]</scope>
</reference>
<dbReference type="Proteomes" id="UP001054837">
    <property type="component" value="Unassembled WGS sequence"/>
</dbReference>
<organism evidence="1 2">
    <name type="scientific">Caerostris darwini</name>
    <dbReference type="NCBI Taxonomy" id="1538125"/>
    <lineage>
        <taxon>Eukaryota</taxon>
        <taxon>Metazoa</taxon>
        <taxon>Ecdysozoa</taxon>
        <taxon>Arthropoda</taxon>
        <taxon>Chelicerata</taxon>
        <taxon>Arachnida</taxon>
        <taxon>Araneae</taxon>
        <taxon>Araneomorphae</taxon>
        <taxon>Entelegynae</taxon>
        <taxon>Araneoidea</taxon>
        <taxon>Araneidae</taxon>
        <taxon>Caerostris</taxon>
    </lineage>
</organism>
<accession>A0AAV4WDD8</accession>
<protein>
    <submittedName>
        <fullName evidence="1">Uncharacterized protein</fullName>
    </submittedName>
</protein>
<proteinExistence type="predicted"/>